<dbReference type="RefSeq" id="WP_085401480.1">
    <property type="nucleotide sequence ID" value="NZ_NAFL01000252.1"/>
</dbReference>
<dbReference type="Pfam" id="PF09250">
    <property type="entry name" value="Prim-Pol"/>
    <property type="match status" value="1"/>
</dbReference>
<sequence>MTALAANNTDKNDIADLRRTLCENGYPHIPVKDKGPRIPGWAKKRITTGQVDGYLRQYPDHVRTGILCGNDLVAIDIDAPIEAVSERLFTRLTEVVHAAAQAPRRTGKAPKCLFLFRATEPGDKSATPEFKIDGAKHQVEVLRDGQQFVAFGDHVETGKPYRWDNGSPLDVRPVDLPAITNSEIAAFLSEAETILAGLGERVKEKPKTKRASAGDSFWQQVNTAAIASPDRWVKTLFPGAQYQPGTGAWRVSSQELGRKLEEDISIHPEGIQDFGREHGATPIELVKEFGGAPTTKDAAFWLCEQVGVDPADLGWQQRQAVAIITAQSRCRRPPTMTPDRLRTVVMTRTLSRLKRAVVSWQTSHSGFSIRLGASHPSLRSCRQSPSCQCSMGGALLARPLVG</sequence>
<evidence type="ECO:0000259" key="1">
    <source>
        <dbReference type="SMART" id="SM00943"/>
    </source>
</evidence>
<evidence type="ECO:0000313" key="3">
    <source>
        <dbReference type="Proteomes" id="UP000193335"/>
    </source>
</evidence>
<comment type="caution">
    <text evidence="2">The sequence shown here is derived from an EMBL/GenBank/DDBJ whole genome shotgun (WGS) entry which is preliminary data.</text>
</comment>
<proteinExistence type="predicted"/>
<dbReference type="CDD" id="cd04859">
    <property type="entry name" value="Prim_Pol"/>
    <property type="match status" value="1"/>
</dbReference>
<dbReference type="EMBL" id="NAFL01000252">
    <property type="protein sequence ID" value="OSJ32027.1"/>
    <property type="molecule type" value="Genomic_DNA"/>
</dbReference>
<dbReference type="Proteomes" id="UP000193335">
    <property type="component" value="Unassembled WGS sequence"/>
</dbReference>
<protein>
    <recommendedName>
        <fullName evidence="1">DNA primase/polymerase bifunctional N-terminal domain-containing protein</fullName>
    </recommendedName>
</protein>
<dbReference type="SMART" id="SM00943">
    <property type="entry name" value="Prim-Pol"/>
    <property type="match status" value="1"/>
</dbReference>
<feature type="domain" description="DNA primase/polymerase bifunctional N-terminal" evidence="1">
    <location>
        <begin position="18"/>
        <end position="180"/>
    </location>
</feature>
<accession>A0A1Y2JR15</accession>
<organism evidence="2 3">
    <name type="scientific">Bradyrhizobium japonicum</name>
    <dbReference type="NCBI Taxonomy" id="375"/>
    <lineage>
        <taxon>Bacteria</taxon>
        <taxon>Pseudomonadati</taxon>
        <taxon>Pseudomonadota</taxon>
        <taxon>Alphaproteobacteria</taxon>
        <taxon>Hyphomicrobiales</taxon>
        <taxon>Nitrobacteraceae</taxon>
        <taxon>Bradyrhizobium</taxon>
    </lineage>
</organism>
<dbReference type="AlphaFoldDB" id="A0A1Y2JR15"/>
<dbReference type="InterPro" id="IPR015330">
    <property type="entry name" value="DNA_primase/pol_bifunc_N"/>
</dbReference>
<name>A0A1Y2JR15_BRAJP</name>
<gene>
    <name evidence="2" type="ORF">BSZ19_20615</name>
</gene>
<dbReference type="SUPFAM" id="SSF56747">
    <property type="entry name" value="Prim-pol domain"/>
    <property type="match status" value="1"/>
</dbReference>
<reference evidence="2 3" key="1">
    <citation type="submission" date="2017-03" db="EMBL/GenBank/DDBJ databases">
        <title>Whole genome sequences of fourteen strains of Bradyrhizobium canariense and one strain of Bradyrhizobium japonicum isolated from Lupinus (Papilionoideae: Genisteae) species in Algeria.</title>
        <authorList>
            <person name="Crovadore J."/>
            <person name="Chekireb D."/>
            <person name="Brachmann A."/>
            <person name="Chablais R."/>
            <person name="Cochard B."/>
            <person name="Lefort F."/>
        </authorList>
    </citation>
    <scope>NUCLEOTIDE SEQUENCE [LARGE SCALE GENOMIC DNA]</scope>
    <source>
        <strain evidence="2 3">UBMA197</strain>
    </source>
</reference>
<evidence type="ECO:0000313" key="2">
    <source>
        <dbReference type="EMBL" id="OSJ32027.1"/>
    </source>
</evidence>